<reference evidence="4" key="1">
    <citation type="submission" date="2020-12" db="EMBL/GenBank/DDBJ databases">
        <title>Hymenobacter sp.</title>
        <authorList>
            <person name="Kim M.K."/>
        </authorList>
    </citation>
    <scope>NUCLEOTIDE SEQUENCE [LARGE SCALE GENOMIC DNA]</scope>
    <source>
        <strain evidence="4">BT325</strain>
    </source>
</reference>
<dbReference type="PANTHER" id="PTHR36505">
    <property type="entry name" value="BLR1072 PROTEIN"/>
    <property type="match status" value="1"/>
</dbReference>
<accession>A0ABS0Y3X5</accession>
<dbReference type="InterPro" id="IPR027275">
    <property type="entry name" value="PRC-brl_dom"/>
</dbReference>
<evidence type="ECO:0000259" key="2">
    <source>
        <dbReference type="Pfam" id="PF05239"/>
    </source>
</evidence>
<dbReference type="PANTHER" id="PTHR36505:SF1">
    <property type="entry name" value="BLR1072 PROTEIN"/>
    <property type="match status" value="1"/>
</dbReference>
<feature type="domain" description="PRC-barrel" evidence="2">
    <location>
        <begin position="37"/>
        <end position="102"/>
    </location>
</feature>
<dbReference type="Proteomes" id="UP000620670">
    <property type="component" value="Unassembled WGS sequence"/>
</dbReference>
<dbReference type="SUPFAM" id="SSF50346">
    <property type="entry name" value="PRC-barrel domain"/>
    <property type="match status" value="1"/>
</dbReference>
<dbReference type="RefSeq" id="WP_199050229.1">
    <property type="nucleotide sequence ID" value="NZ_JAELXT010000019.1"/>
</dbReference>
<evidence type="ECO:0000256" key="1">
    <source>
        <dbReference type="SAM" id="SignalP"/>
    </source>
</evidence>
<feature type="chain" id="PRO_5046580367" evidence="1">
    <location>
        <begin position="19"/>
        <end position="154"/>
    </location>
</feature>
<comment type="caution">
    <text evidence="3">The sequence shown here is derived from an EMBL/GenBank/DDBJ whole genome shotgun (WGS) entry which is preliminary data.</text>
</comment>
<protein>
    <submittedName>
        <fullName evidence="3">PRC-barrel domain-containing protein</fullName>
    </submittedName>
</protein>
<evidence type="ECO:0000313" key="4">
    <source>
        <dbReference type="Proteomes" id="UP000620670"/>
    </source>
</evidence>
<organism evidence="3 4">
    <name type="scientific">Microvirga splendida</name>
    <dbReference type="NCBI Taxonomy" id="2795727"/>
    <lineage>
        <taxon>Bacteria</taxon>
        <taxon>Pseudomonadati</taxon>
        <taxon>Pseudomonadota</taxon>
        <taxon>Alphaproteobacteria</taxon>
        <taxon>Hyphomicrobiales</taxon>
        <taxon>Methylobacteriaceae</taxon>
        <taxon>Microvirga</taxon>
    </lineage>
</organism>
<keyword evidence="4" id="KW-1185">Reference proteome</keyword>
<proteinExistence type="predicted"/>
<dbReference type="InterPro" id="IPR011033">
    <property type="entry name" value="PRC_barrel-like_sf"/>
</dbReference>
<dbReference type="Gene3D" id="2.30.30.240">
    <property type="entry name" value="PRC-barrel domain"/>
    <property type="match status" value="1"/>
</dbReference>
<keyword evidence="1" id="KW-0732">Signal</keyword>
<dbReference type="Pfam" id="PF05239">
    <property type="entry name" value="PRC"/>
    <property type="match status" value="1"/>
</dbReference>
<dbReference type="EMBL" id="JAELXT010000019">
    <property type="protein sequence ID" value="MBJ6126998.1"/>
    <property type="molecule type" value="Genomic_DNA"/>
</dbReference>
<sequence>MIRLYVIAGVLLTTAAAAQGQAPEVVVDTPPKVGVWRASDLIGRNVFGPEGEDVGEISDVIIDQSGRIRGYVLSVGGTFGIGDRKVAVSPYALRIDPIDTTVTTGTVSGGISPSTPDGALVREEMRLSNILTPDRIIVNVPKGLLELAPQFEQP</sequence>
<gene>
    <name evidence="3" type="ORF">JAO75_16470</name>
</gene>
<name>A0ABS0Y3X5_9HYPH</name>
<evidence type="ECO:0000313" key="3">
    <source>
        <dbReference type="EMBL" id="MBJ6126998.1"/>
    </source>
</evidence>
<feature type="signal peptide" evidence="1">
    <location>
        <begin position="1"/>
        <end position="18"/>
    </location>
</feature>